<evidence type="ECO:0000256" key="1">
    <source>
        <dbReference type="ARBA" id="ARBA00004613"/>
    </source>
</evidence>
<dbReference type="SUPFAM" id="SSF52743">
    <property type="entry name" value="Subtilisin-like"/>
    <property type="match status" value="1"/>
</dbReference>
<sequence length="334" mass="36568">MEDPRDPLHPSNISHTLVLVIISKGLRVATALQSLMEDYFFDQRVMMVMVPTAAGIFAKNIQFADKPSLMARGGGVNARLAVYKCDGSDVLKALDDAIHDNVENGILVVVACAGNNGLLGGATVPWVSTVAASSIDREFLSTTQLGNGDVLRVTYDASVVRGKIVAWLMKSWRERRSEYLDWRRKALTVYGGAAVGTDGVEEERNERAVVEEATSRLERISTTFTATGTTSAPMMAPFSSKGPDIITPGLINLNPDQSRFFSDFTVDDAINFLCFHASDVCPVVIMARGDVTCSYPPLLLFQLNYPSISLLRLDAYMEVQRTLTLGSRTNQIYK</sequence>
<reference evidence="4" key="1">
    <citation type="submission" date="2022-02" db="EMBL/GenBank/DDBJ databases">
        <authorList>
            <person name="Henning P.M."/>
            <person name="McCubbin A.G."/>
            <person name="Shore J.S."/>
        </authorList>
    </citation>
    <scope>NUCLEOTIDE SEQUENCE</scope>
    <source>
        <strain evidence="4">F60SS</strain>
        <tissue evidence="4">Leaves</tissue>
    </source>
</reference>
<comment type="subcellular location">
    <subcellularLocation>
        <location evidence="1">Secreted</location>
    </subcellularLocation>
</comment>
<dbReference type="PANTHER" id="PTHR10795">
    <property type="entry name" value="PROPROTEIN CONVERTASE SUBTILISIN/KEXIN"/>
    <property type="match status" value="1"/>
</dbReference>
<dbReference type="EMBL" id="JAKUCV010004643">
    <property type="protein sequence ID" value="KAJ4834674.1"/>
    <property type="molecule type" value="Genomic_DNA"/>
</dbReference>
<evidence type="ECO:0000313" key="4">
    <source>
        <dbReference type="EMBL" id="KAJ4834674.1"/>
    </source>
</evidence>
<dbReference type="InterPro" id="IPR036852">
    <property type="entry name" value="Peptidase_S8/S53_dom_sf"/>
</dbReference>
<keyword evidence="5" id="KW-1185">Reference proteome</keyword>
<dbReference type="GO" id="GO:0004252">
    <property type="term" value="F:serine-type endopeptidase activity"/>
    <property type="evidence" value="ECO:0007669"/>
    <property type="project" value="InterPro"/>
</dbReference>
<evidence type="ECO:0008006" key="6">
    <source>
        <dbReference type="Google" id="ProtNLM"/>
    </source>
</evidence>
<dbReference type="AlphaFoldDB" id="A0A9Q0JAT8"/>
<comment type="caution">
    <text evidence="4">The sequence shown here is derived from an EMBL/GenBank/DDBJ whole genome shotgun (WGS) entry which is preliminary data.</text>
</comment>
<dbReference type="GO" id="GO:0005576">
    <property type="term" value="C:extracellular region"/>
    <property type="evidence" value="ECO:0007669"/>
    <property type="project" value="UniProtKB-SubCell"/>
</dbReference>
<keyword evidence="3" id="KW-0732">Signal</keyword>
<organism evidence="4 5">
    <name type="scientific">Turnera subulata</name>
    <dbReference type="NCBI Taxonomy" id="218843"/>
    <lineage>
        <taxon>Eukaryota</taxon>
        <taxon>Viridiplantae</taxon>
        <taxon>Streptophyta</taxon>
        <taxon>Embryophyta</taxon>
        <taxon>Tracheophyta</taxon>
        <taxon>Spermatophyta</taxon>
        <taxon>Magnoliopsida</taxon>
        <taxon>eudicotyledons</taxon>
        <taxon>Gunneridae</taxon>
        <taxon>Pentapetalae</taxon>
        <taxon>rosids</taxon>
        <taxon>fabids</taxon>
        <taxon>Malpighiales</taxon>
        <taxon>Passifloraceae</taxon>
        <taxon>Turnera</taxon>
    </lineage>
</organism>
<comment type="similarity">
    <text evidence="2">Belongs to the peptidase S8 family.</text>
</comment>
<dbReference type="GO" id="GO:0006508">
    <property type="term" value="P:proteolysis"/>
    <property type="evidence" value="ECO:0007669"/>
    <property type="project" value="InterPro"/>
</dbReference>
<evidence type="ECO:0000256" key="2">
    <source>
        <dbReference type="ARBA" id="ARBA00011073"/>
    </source>
</evidence>
<dbReference type="Proteomes" id="UP001141552">
    <property type="component" value="Unassembled WGS sequence"/>
</dbReference>
<evidence type="ECO:0000256" key="3">
    <source>
        <dbReference type="ARBA" id="ARBA00022729"/>
    </source>
</evidence>
<accession>A0A9Q0JAT8</accession>
<name>A0A9Q0JAT8_9ROSI</name>
<dbReference type="InterPro" id="IPR045051">
    <property type="entry name" value="SBT"/>
</dbReference>
<gene>
    <name evidence="4" type="ORF">Tsubulata_025014</name>
</gene>
<protein>
    <recommendedName>
        <fullName evidence="6">Peptidase S8/S53 domain-containing protein</fullName>
    </recommendedName>
</protein>
<proteinExistence type="inferred from homology"/>
<reference evidence="4" key="2">
    <citation type="journal article" date="2023" name="Plants (Basel)">
        <title>Annotation of the Turnera subulata (Passifloraceae) Draft Genome Reveals the S-Locus Evolved after the Divergence of Turneroideae from Passifloroideae in a Stepwise Manner.</title>
        <authorList>
            <person name="Henning P.M."/>
            <person name="Roalson E.H."/>
            <person name="Mir W."/>
            <person name="McCubbin A.G."/>
            <person name="Shore J.S."/>
        </authorList>
    </citation>
    <scope>NUCLEOTIDE SEQUENCE</scope>
    <source>
        <strain evidence="4">F60SS</strain>
    </source>
</reference>
<feature type="non-terminal residue" evidence="4">
    <location>
        <position position="1"/>
    </location>
</feature>
<evidence type="ECO:0000313" key="5">
    <source>
        <dbReference type="Proteomes" id="UP001141552"/>
    </source>
</evidence>